<evidence type="ECO:0000313" key="1">
    <source>
        <dbReference type="EMBL" id="CAD7404320.1"/>
    </source>
</evidence>
<protein>
    <submittedName>
        <fullName evidence="1">Uncharacterized protein</fullName>
    </submittedName>
</protein>
<dbReference type="EMBL" id="OD002131">
    <property type="protein sequence ID" value="CAD7404320.1"/>
    <property type="molecule type" value="Genomic_DNA"/>
</dbReference>
<name>A0A7R9CZE7_TIMPO</name>
<proteinExistence type="predicted"/>
<gene>
    <name evidence="1" type="ORF">TPSB3V08_LOCUS4433</name>
</gene>
<sequence length="117" mass="13444">MKLDIQNKHSHWGSVSSSILIQVDLEQDFHKASENRVCSTILIFKFLFISIKYQLIQDVTDGIVMIYVTKIMIKTRRTVESRIIRQSVETAVIEDLLVQEGSCIASLSRICQVEKPF</sequence>
<organism evidence="1">
    <name type="scientific">Timema poppense</name>
    <name type="common">Walking stick</name>
    <dbReference type="NCBI Taxonomy" id="170557"/>
    <lineage>
        <taxon>Eukaryota</taxon>
        <taxon>Metazoa</taxon>
        <taxon>Ecdysozoa</taxon>
        <taxon>Arthropoda</taxon>
        <taxon>Hexapoda</taxon>
        <taxon>Insecta</taxon>
        <taxon>Pterygota</taxon>
        <taxon>Neoptera</taxon>
        <taxon>Polyneoptera</taxon>
        <taxon>Phasmatodea</taxon>
        <taxon>Timematodea</taxon>
        <taxon>Timematoidea</taxon>
        <taxon>Timematidae</taxon>
        <taxon>Timema</taxon>
    </lineage>
</organism>
<dbReference type="AlphaFoldDB" id="A0A7R9CZE7"/>
<accession>A0A7R9CZE7</accession>
<reference evidence="1" key="1">
    <citation type="submission" date="2020-11" db="EMBL/GenBank/DDBJ databases">
        <authorList>
            <person name="Tran Van P."/>
        </authorList>
    </citation>
    <scope>NUCLEOTIDE SEQUENCE</scope>
</reference>